<protein>
    <submittedName>
        <fullName evidence="1">Uncharacterized protein</fullName>
    </submittedName>
</protein>
<dbReference type="AlphaFoldDB" id="A0A4Z2GG90"/>
<dbReference type="Proteomes" id="UP000314294">
    <property type="component" value="Unassembled WGS sequence"/>
</dbReference>
<sequence>MKVRIMKIYPVSLFLMEDGEKAGKECEGEKALEMGGLARAHRAWGLPKGDLEGLQGGRGGNFQGP</sequence>
<comment type="caution">
    <text evidence="1">The sequence shown here is derived from an EMBL/GenBank/DDBJ whole genome shotgun (WGS) entry which is preliminary data.</text>
</comment>
<reference evidence="1 2" key="1">
    <citation type="submission" date="2019-03" db="EMBL/GenBank/DDBJ databases">
        <title>First draft genome of Liparis tanakae, snailfish: a comprehensive survey of snailfish specific genes.</title>
        <authorList>
            <person name="Kim W."/>
            <person name="Song I."/>
            <person name="Jeong J.-H."/>
            <person name="Kim D."/>
            <person name="Kim S."/>
            <person name="Ryu S."/>
            <person name="Song J.Y."/>
            <person name="Lee S.K."/>
        </authorList>
    </citation>
    <scope>NUCLEOTIDE SEQUENCE [LARGE SCALE GENOMIC DNA]</scope>
    <source>
        <tissue evidence="1">Muscle</tissue>
    </source>
</reference>
<evidence type="ECO:0000313" key="2">
    <source>
        <dbReference type="Proteomes" id="UP000314294"/>
    </source>
</evidence>
<name>A0A4Z2GG90_9TELE</name>
<gene>
    <name evidence="1" type="ORF">EYF80_037255</name>
</gene>
<accession>A0A4Z2GG90</accession>
<evidence type="ECO:0000313" key="1">
    <source>
        <dbReference type="EMBL" id="TNN52558.1"/>
    </source>
</evidence>
<proteinExistence type="predicted"/>
<organism evidence="1 2">
    <name type="scientific">Liparis tanakae</name>
    <name type="common">Tanaka's snailfish</name>
    <dbReference type="NCBI Taxonomy" id="230148"/>
    <lineage>
        <taxon>Eukaryota</taxon>
        <taxon>Metazoa</taxon>
        <taxon>Chordata</taxon>
        <taxon>Craniata</taxon>
        <taxon>Vertebrata</taxon>
        <taxon>Euteleostomi</taxon>
        <taxon>Actinopterygii</taxon>
        <taxon>Neopterygii</taxon>
        <taxon>Teleostei</taxon>
        <taxon>Neoteleostei</taxon>
        <taxon>Acanthomorphata</taxon>
        <taxon>Eupercaria</taxon>
        <taxon>Perciformes</taxon>
        <taxon>Cottioidei</taxon>
        <taxon>Cottales</taxon>
        <taxon>Liparidae</taxon>
        <taxon>Liparis</taxon>
    </lineage>
</organism>
<dbReference type="EMBL" id="SRLO01000543">
    <property type="protein sequence ID" value="TNN52558.1"/>
    <property type="molecule type" value="Genomic_DNA"/>
</dbReference>
<keyword evidence="2" id="KW-1185">Reference proteome</keyword>